<dbReference type="HOGENOM" id="CLU_1769804_0_0_1"/>
<evidence type="ECO:0000313" key="1">
    <source>
        <dbReference type="EMBL" id="EFP04554.1"/>
    </source>
</evidence>
<reference evidence="1" key="1">
    <citation type="submission" date="2007-07" db="EMBL/GenBank/DDBJ databases">
        <title>PCAP assembly of the Caenorhabditis remanei genome.</title>
        <authorList>
            <consortium name="The Caenorhabditis remanei Sequencing Consortium"/>
            <person name="Wilson R.K."/>
        </authorList>
    </citation>
    <scope>NUCLEOTIDE SEQUENCE [LARGE SCALE GENOMIC DNA]</scope>
    <source>
        <strain evidence="1">PB4641</strain>
    </source>
</reference>
<evidence type="ECO:0000313" key="2">
    <source>
        <dbReference type="Proteomes" id="UP000008281"/>
    </source>
</evidence>
<protein>
    <submittedName>
        <fullName evidence="1">Uncharacterized protein</fullName>
    </submittedName>
</protein>
<keyword evidence="2" id="KW-1185">Reference proteome</keyword>
<dbReference type="Proteomes" id="UP000008281">
    <property type="component" value="Unassembled WGS sequence"/>
</dbReference>
<sequence length="147" mass="17173">MNFLTIGINCVILLVLGVNARLPEYHNHPIFEPAFNRTKNSVTEIVLARNFTDPDTRFHESSFRHRFLKAVLACMAFIFLFSLIVATCIHESLLKRNEDLKKEIEYEKQENLRVSWDNVEENLKTTIFKECSLCFFEVLDKFAALVE</sequence>
<proteinExistence type="predicted"/>
<name>E3MLI1_CAERE</name>
<dbReference type="EMBL" id="DS268455">
    <property type="protein sequence ID" value="EFP04554.1"/>
    <property type="molecule type" value="Genomic_DNA"/>
</dbReference>
<organism evidence="2">
    <name type="scientific">Caenorhabditis remanei</name>
    <name type="common">Caenorhabditis vulgaris</name>
    <dbReference type="NCBI Taxonomy" id="31234"/>
    <lineage>
        <taxon>Eukaryota</taxon>
        <taxon>Metazoa</taxon>
        <taxon>Ecdysozoa</taxon>
        <taxon>Nematoda</taxon>
        <taxon>Chromadorea</taxon>
        <taxon>Rhabditida</taxon>
        <taxon>Rhabditina</taxon>
        <taxon>Rhabditomorpha</taxon>
        <taxon>Rhabditoidea</taxon>
        <taxon>Rhabditidae</taxon>
        <taxon>Peloderinae</taxon>
        <taxon>Caenorhabditis</taxon>
    </lineage>
</organism>
<accession>E3MLI1</accession>
<gene>
    <name evidence="1" type="ORF">CRE_31191</name>
</gene>
<dbReference type="AlphaFoldDB" id="E3MLI1"/>